<feature type="transmembrane region" description="Helical" evidence="1">
    <location>
        <begin position="164"/>
        <end position="183"/>
    </location>
</feature>
<dbReference type="InterPro" id="IPR021205">
    <property type="entry name" value="Lanti_perm_SpaE/MutE/EpiE-like"/>
</dbReference>
<feature type="transmembrane region" description="Helical" evidence="1">
    <location>
        <begin position="132"/>
        <end position="152"/>
    </location>
</feature>
<name>A0A430ABN2_9ENTE</name>
<dbReference type="Proteomes" id="UP000287101">
    <property type="component" value="Unassembled WGS sequence"/>
</dbReference>
<dbReference type="OrthoDB" id="9776525at2"/>
<dbReference type="NCBIfam" id="TIGR03732">
    <property type="entry name" value="lanti_perm_MutE"/>
    <property type="match status" value="1"/>
</dbReference>
<gene>
    <name evidence="2" type="ORF">CBF31_01125</name>
</gene>
<organism evidence="2 3">
    <name type="scientific">Vagococcus fessus</name>
    <dbReference type="NCBI Taxonomy" id="120370"/>
    <lineage>
        <taxon>Bacteria</taxon>
        <taxon>Bacillati</taxon>
        <taxon>Bacillota</taxon>
        <taxon>Bacilli</taxon>
        <taxon>Lactobacillales</taxon>
        <taxon>Enterococcaceae</taxon>
        <taxon>Vagococcus</taxon>
    </lineage>
</organism>
<evidence type="ECO:0000256" key="1">
    <source>
        <dbReference type="SAM" id="Phobius"/>
    </source>
</evidence>
<feature type="transmembrane region" description="Helical" evidence="1">
    <location>
        <begin position="223"/>
        <end position="246"/>
    </location>
</feature>
<protein>
    <recommendedName>
        <fullName evidence="4">Lantibiotic ABC transporter permease</fullName>
    </recommendedName>
</protein>
<keyword evidence="1" id="KW-1133">Transmembrane helix</keyword>
<proteinExistence type="predicted"/>
<keyword evidence="3" id="KW-1185">Reference proteome</keyword>
<evidence type="ECO:0000313" key="2">
    <source>
        <dbReference type="EMBL" id="RSU04649.1"/>
    </source>
</evidence>
<feature type="transmembrane region" description="Helical" evidence="1">
    <location>
        <begin position="58"/>
        <end position="76"/>
    </location>
</feature>
<evidence type="ECO:0008006" key="4">
    <source>
        <dbReference type="Google" id="ProtNLM"/>
    </source>
</evidence>
<dbReference type="CDD" id="cd21807">
    <property type="entry name" value="ABC-2_lan_permease_MutE_EpiE-like"/>
    <property type="match status" value="1"/>
</dbReference>
<reference evidence="2 3" key="1">
    <citation type="submission" date="2017-05" db="EMBL/GenBank/DDBJ databases">
        <title>Vagococcus spp. assemblies.</title>
        <authorList>
            <person name="Gulvik C.A."/>
        </authorList>
    </citation>
    <scope>NUCLEOTIDE SEQUENCE [LARGE SCALE GENOMIC DNA]</scope>
    <source>
        <strain evidence="2 3">CCUG 41755</strain>
    </source>
</reference>
<keyword evidence="1" id="KW-0472">Membrane</keyword>
<feature type="transmembrane region" description="Helical" evidence="1">
    <location>
        <begin position="21"/>
        <end position="46"/>
    </location>
</feature>
<dbReference type="RefSeq" id="WP_126830112.1">
    <property type="nucleotide sequence ID" value="NZ_NGJY01000001.1"/>
</dbReference>
<sequence length="253" mass="29472">MRINNMRHYIEAEYIKGKRTFSHFFFTWLPILAVLICVPFSQFMYFDINFFVPLTYNWWPSLFLPIGLSVLSYQTIQRENESHTYNYYSLLNQKLFWKTKMITLVMYSFLANSLIAILTIVLEHIMYEPTTIITLNVLVTSFILWLTTLFIIPTSILIAQLTTPLVSIVINLFGIIIGIFTTVKDYWYINPWGWSLRLITPVIKTNPNGTLLKENDPLNTPSIIFPGLCLSVLVFTVLYFSVPIILSKLKGRD</sequence>
<feature type="transmembrane region" description="Helical" evidence="1">
    <location>
        <begin position="104"/>
        <end position="126"/>
    </location>
</feature>
<evidence type="ECO:0000313" key="3">
    <source>
        <dbReference type="Proteomes" id="UP000287101"/>
    </source>
</evidence>
<keyword evidence="1" id="KW-0812">Transmembrane</keyword>
<comment type="caution">
    <text evidence="2">The sequence shown here is derived from an EMBL/GenBank/DDBJ whole genome shotgun (WGS) entry which is preliminary data.</text>
</comment>
<accession>A0A430ABN2</accession>
<dbReference type="EMBL" id="NGJY01000001">
    <property type="protein sequence ID" value="RSU04649.1"/>
    <property type="molecule type" value="Genomic_DNA"/>
</dbReference>
<dbReference type="AlphaFoldDB" id="A0A430ABN2"/>